<comment type="caution">
    <text evidence="1">The sequence shown here is derived from an EMBL/GenBank/DDBJ whole genome shotgun (WGS) entry which is preliminary data.</text>
</comment>
<dbReference type="PANTHER" id="PTHR42792">
    <property type="entry name" value="FLAGELLIN"/>
    <property type="match status" value="1"/>
</dbReference>
<dbReference type="GO" id="GO:0009288">
    <property type="term" value="C:bacterial-type flagellum"/>
    <property type="evidence" value="ECO:0007669"/>
    <property type="project" value="UniProtKB-SubCell"/>
</dbReference>
<accession>A0A5M6IDT9</accession>
<proteinExistence type="predicted"/>
<dbReference type="GO" id="GO:0005198">
    <property type="term" value="F:structural molecule activity"/>
    <property type="evidence" value="ECO:0007669"/>
    <property type="project" value="InterPro"/>
</dbReference>
<name>A0A5M6IDT9_9PROT</name>
<dbReference type="Proteomes" id="UP000324065">
    <property type="component" value="Unassembled WGS sequence"/>
</dbReference>
<dbReference type="SUPFAM" id="SSF64518">
    <property type="entry name" value="Phase 1 flagellin"/>
    <property type="match status" value="1"/>
</dbReference>
<dbReference type="OrthoDB" id="9758307at2"/>
<gene>
    <name evidence="1" type="ORF">F1188_09040</name>
</gene>
<protein>
    <submittedName>
        <fullName evidence="1">Uncharacterized protein</fullName>
    </submittedName>
</protein>
<dbReference type="InterPro" id="IPR001492">
    <property type="entry name" value="Flagellin"/>
</dbReference>
<keyword evidence="2" id="KW-1185">Reference proteome</keyword>
<reference evidence="1 2" key="1">
    <citation type="submission" date="2019-09" db="EMBL/GenBank/DDBJ databases">
        <title>Genome sequence of Roseospira marina, one of the more divergent members of the non-sulfur purple photosynthetic bacterial family, the Rhodospirillaceae.</title>
        <authorList>
            <person name="Meyer T."/>
            <person name="Kyndt J."/>
        </authorList>
    </citation>
    <scope>NUCLEOTIDE SEQUENCE [LARGE SCALE GENOMIC DNA]</scope>
    <source>
        <strain evidence="1 2">DSM 15113</strain>
    </source>
</reference>
<evidence type="ECO:0000313" key="2">
    <source>
        <dbReference type="Proteomes" id="UP000324065"/>
    </source>
</evidence>
<sequence>MAGVTAMTTPISTRVGTFAQRSSMIQQMMRLQSRLYDSQLQVATGQRSQTYTGISTDSFRLVSVETEKTKVEYYQKSNAIAQVRLDTMATSVNSIQDVLHNVYNDLIDLGAGDQNQIIDEAEADTLSNIQKFAFSAMKDLASYLNAKADGRYVFSGGRTDQRAVDFPYTTLEEFQAAYDGSDITYPTSREANVPDAKIGQDQHGGLTYGPGANTITPATAASTEALVPGTVIELTDGDITTQRFTVTARDTGTGALTVTPAPSGLPGAASDATISAVSYYGGDSLTFEHRVSDERTLDLGLNAKDGAFEKAFRALGMLAQGGLNAAATTTPAASTGTLTFNNANGTVTAATPGSFSGLPIGSSITFTGTANNDGQRYTIVSNDGDTLTLDPPPVNEGAVAADAVTDNLGRIEEAMALLSDATNHTSAMPSEDPSDIEQVGSLIGFNQVTLDRAIDEAKTFASYLSIRQTEIESVDKLEAAANLNNDALALETAMASFARISEVSLLSYI</sequence>
<organism evidence="1 2">
    <name type="scientific">Roseospira marina</name>
    <dbReference type="NCBI Taxonomy" id="140057"/>
    <lineage>
        <taxon>Bacteria</taxon>
        <taxon>Pseudomonadati</taxon>
        <taxon>Pseudomonadota</taxon>
        <taxon>Alphaproteobacteria</taxon>
        <taxon>Rhodospirillales</taxon>
        <taxon>Rhodospirillaceae</taxon>
        <taxon>Roseospira</taxon>
    </lineage>
</organism>
<dbReference type="PANTHER" id="PTHR42792:SF1">
    <property type="entry name" value="FLAGELLAR HOOK-ASSOCIATED PROTEIN 3"/>
    <property type="match status" value="1"/>
</dbReference>
<dbReference type="AlphaFoldDB" id="A0A5M6IDT9"/>
<dbReference type="EMBL" id="VWPJ01000007">
    <property type="protein sequence ID" value="KAA5605758.1"/>
    <property type="molecule type" value="Genomic_DNA"/>
</dbReference>
<evidence type="ECO:0000313" key="1">
    <source>
        <dbReference type="EMBL" id="KAA5605758.1"/>
    </source>
</evidence>